<dbReference type="RefSeq" id="WP_321545395.1">
    <property type="nucleotide sequence ID" value="NZ_JAXIVS010000003.1"/>
</dbReference>
<sequence>MTRLRKLDPYWLRAGTEVGPWKVKAFHAGGSFGAVFRAVLVGREHRGLVALKVAWYPSDPRFQREVELLSRLRHGNVPQLMGHGEWKSEDGVAYPYLVMEWVEGLPLEEWAGRYNPSSQEACRVLAQVARALEATHAAGGLHRDVKGGNILVGRRAFLTDFGAGNYRDAQPLTHDGFPPGTDTYRSPEAWEFALHRPRNAMVSYQARPSDDVYALGVSAFHLVTNAYPPSIDVREDETGASRLVWTAPRPPRELNARVSPELAALIQRMVAEKPEDRPTAGELAELLEKAARNPSPGADRPLFAHLEQARADAAEWARGQEREPAWKFVCAVLGGALVAVAIWWALGHVREQVVRPSADHAPHPVGLGDTTRPASDSQEEVPSSHEKNLGLPVPEKPFKGQRRAPRCHPSVEVNINGGCWIEAPNVKPPCGDEIYEWKGRCYVPTLSPPRPPTSETP</sequence>
<evidence type="ECO:0000256" key="5">
    <source>
        <dbReference type="SAM" id="MobiDB-lite"/>
    </source>
</evidence>
<organism evidence="7 8">
    <name type="scientific">Hyalangium rubrum</name>
    <dbReference type="NCBI Taxonomy" id="3103134"/>
    <lineage>
        <taxon>Bacteria</taxon>
        <taxon>Pseudomonadati</taxon>
        <taxon>Myxococcota</taxon>
        <taxon>Myxococcia</taxon>
        <taxon>Myxococcales</taxon>
        <taxon>Cystobacterineae</taxon>
        <taxon>Archangiaceae</taxon>
        <taxon>Hyalangium</taxon>
    </lineage>
</organism>
<dbReference type="CDD" id="cd14014">
    <property type="entry name" value="STKc_PknB_like"/>
    <property type="match status" value="1"/>
</dbReference>
<evidence type="ECO:0000313" key="7">
    <source>
        <dbReference type="EMBL" id="MDY7226666.1"/>
    </source>
</evidence>
<accession>A0ABU5H051</accession>
<evidence type="ECO:0000259" key="6">
    <source>
        <dbReference type="PROSITE" id="PS50011"/>
    </source>
</evidence>
<dbReference type="Gene3D" id="3.30.200.20">
    <property type="entry name" value="Phosphorylase Kinase, domain 1"/>
    <property type="match status" value="1"/>
</dbReference>
<evidence type="ECO:0000256" key="3">
    <source>
        <dbReference type="ARBA" id="ARBA00022777"/>
    </source>
</evidence>
<keyword evidence="8" id="KW-1185">Reference proteome</keyword>
<keyword evidence="2" id="KW-0547">Nucleotide-binding</keyword>
<keyword evidence="3 7" id="KW-0418">Kinase</keyword>
<name>A0ABU5H051_9BACT</name>
<dbReference type="EC" id="2.7.11.1" evidence="7"/>
<keyword evidence="4" id="KW-0067">ATP-binding</keyword>
<protein>
    <submittedName>
        <fullName evidence="7">Serine/threonine-protein kinase</fullName>
        <ecNumber evidence="7">2.7.11.1</ecNumber>
    </submittedName>
</protein>
<dbReference type="Gene3D" id="1.10.510.10">
    <property type="entry name" value="Transferase(Phosphotransferase) domain 1"/>
    <property type="match status" value="1"/>
</dbReference>
<comment type="caution">
    <text evidence="7">The sequence shown here is derived from an EMBL/GenBank/DDBJ whole genome shotgun (WGS) entry which is preliminary data.</text>
</comment>
<gene>
    <name evidence="7" type="ORF">SYV04_09720</name>
</gene>
<dbReference type="InterPro" id="IPR011009">
    <property type="entry name" value="Kinase-like_dom_sf"/>
</dbReference>
<reference evidence="7 8" key="1">
    <citation type="submission" date="2023-12" db="EMBL/GenBank/DDBJ databases">
        <title>the genome sequence of Hyalangium sp. s54d21.</title>
        <authorList>
            <person name="Zhang X."/>
        </authorList>
    </citation>
    <scope>NUCLEOTIDE SEQUENCE [LARGE SCALE GENOMIC DNA]</scope>
    <source>
        <strain evidence="8">s54d21</strain>
    </source>
</reference>
<feature type="region of interest" description="Disordered" evidence="5">
    <location>
        <begin position="357"/>
        <end position="406"/>
    </location>
</feature>
<feature type="domain" description="Protein kinase" evidence="6">
    <location>
        <begin position="21"/>
        <end position="303"/>
    </location>
</feature>
<dbReference type="GO" id="GO:0004674">
    <property type="term" value="F:protein serine/threonine kinase activity"/>
    <property type="evidence" value="ECO:0007669"/>
    <property type="project" value="UniProtKB-EC"/>
</dbReference>
<dbReference type="PANTHER" id="PTHR44329:SF288">
    <property type="entry name" value="MITOGEN-ACTIVATED PROTEIN KINASE KINASE KINASE 20"/>
    <property type="match status" value="1"/>
</dbReference>
<dbReference type="EMBL" id="JAXIVS010000003">
    <property type="protein sequence ID" value="MDY7226666.1"/>
    <property type="molecule type" value="Genomic_DNA"/>
</dbReference>
<dbReference type="InterPro" id="IPR000719">
    <property type="entry name" value="Prot_kinase_dom"/>
</dbReference>
<dbReference type="SMART" id="SM00220">
    <property type="entry name" value="S_TKc"/>
    <property type="match status" value="1"/>
</dbReference>
<dbReference type="PANTHER" id="PTHR44329">
    <property type="entry name" value="SERINE/THREONINE-PROTEIN KINASE TNNI3K-RELATED"/>
    <property type="match status" value="1"/>
</dbReference>
<evidence type="ECO:0000256" key="4">
    <source>
        <dbReference type="ARBA" id="ARBA00022840"/>
    </source>
</evidence>
<evidence type="ECO:0000256" key="2">
    <source>
        <dbReference type="ARBA" id="ARBA00022741"/>
    </source>
</evidence>
<dbReference type="InterPro" id="IPR051681">
    <property type="entry name" value="Ser/Thr_Kinases-Pseudokinases"/>
</dbReference>
<proteinExistence type="predicted"/>
<evidence type="ECO:0000313" key="8">
    <source>
        <dbReference type="Proteomes" id="UP001291309"/>
    </source>
</evidence>
<dbReference type="Proteomes" id="UP001291309">
    <property type="component" value="Unassembled WGS sequence"/>
</dbReference>
<dbReference type="SUPFAM" id="SSF56112">
    <property type="entry name" value="Protein kinase-like (PK-like)"/>
    <property type="match status" value="1"/>
</dbReference>
<keyword evidence="1 7" id="KW-0808">Transferase</keyword>
<dbReference type="PROSITE" id="PS50011">
    <property type="entry name" value="PROTEIN_KINASE_DOM"/>
    <property type="match status" value="1"/>
</dbReference>
<dbReference type="Pfam" id="PF00069">
    <property type="entry name" value="Pkinase"/>
    <property type="match status" value="1"/>
</dbReference>
<evidence type="ECO:0000256" key="1">
    <source>
        <dbReference type="ARBA" id="ARBA00022679"/>
    </source>
</evidence>